<evidence type="ECO:0000256" key="1">
    <source>
        <dbReference type="HAMAP-Rule" id="MF_02215"/>
    </source>
</evidence>
<comment type="function">
    <text evidence="1">Required for ubiquinone (coenzyme Q) biosynthesis. Binds hydrophobic ubiquinone biosynthetic intermediates via its SCP2 domain and is essential for the stability of the Ubi complex. May constitute a docking platform where Ubi enzymes assemble and access their SCP2-bound polyprenyl substrates.</text>
</comment>
<feature type="compositionally biased region" description="Low complexity" evidence="3">
    <location>
        <begin position="82"/>
        <end position="95"/>
    </location>
</feature>
<dbReference type="UniPathway" id="UPA00232"/>
<dbReference type="OrthoDB" id="8525483at2"/>
<organism evidence="4 5">
    <name type="scientific">Mycetohabitans endofungorum</name>
    <dbReference type="NCBI Taxonomy" id="417203"/>
    <lineage>
        <taxon>Bacteria</taxon>
        <taxon>Pseudomonadati</taxon>
        <taxon>Pseudomonadota</taxon>
        <taxon>Betaproteobacteria</taxon>
        <taxon>Burkholderiales</taxon>
        <taxon>Burkholderiaceae</taxon>
        <taxon>Mycetohabitans</taxon>
    </lineage>
</organism>
<dbReference type="HAMAP" id="MF_02215">
    <property type="entry name" value="UbiJ"/>
    <property type="match status" value="1"/>
</dbReference>
<gene>
    <name evidence="1" type="primary">ubiJ</name>
    <name evidence="4" type="ORF">B0O95_103275</name>
</gene>
<feature type="compositionally biased region" description="Low complexity" evidence="3">
    <location>
        <begin position="59"/>
        <end position="74"/>
    </location>
</feature>
<evidence type="ECO:0000256" key="2">
    <source>
        <dbReference type="SAM" id="Coils"/>
    </source>
</evidence>
<protein>
    <recommendedName>
        <fullName evidence="1">Ubiquinone biosynthesis accessory factor UbiJ</fullName>
    </recommendedName>
</protein>
<sequence>MTTAAKSFVAVVNHLLIREAWARERMLPYAGKTARLVLSPAMLELAVQGDGTVAVLQRPPAGATAPAPAASGGSRDVRAEAPHAAQDDASASHAPMSPTVDVTITVPPSALSAFAAGGQAAILKHVRIEGDAEFAATIAKLAEHLRWDAEEDLARLVGDVPAHRIASVARAVSAYARRAAGGLVGSLTEYLLDENPQLVRRAQFEQFGDELARARDTLARIEKRIERAERGVATRPGGAALSTGARSRSADDLH</sequence>
<keyword evidence="2" id="KW-0175">Coiled coil</keyword>
<dbReference type="GO" id="GO:0005737">
    <property type="term" value="C:cytoplasm"/>
    <property type="evidence" value="ECO:0007669"/>
    <property type="project" value="UniProtKB-SubCell"/>
</dbReference>
<dbReference type="PANTHER" id="PTHR38693:SF1">
    <property type="entry name" value="UBIQUINONE BIOSYNTHESIS ACCESSORY FACTOR UBIJ"/>
    <property type="match status" value="1"/>
</dbReference>
<reference evidence="4 5" key="1">
    <citation type="submission" date="2018-01" db="EMBL/GenBank/DDBJ databases">
        <title>Genomic Encyclopedia of Type Strains, Phase III (KMG-III): the genomes of soil and plant-associated and newly described type strains.</title>
        <authorList>
            <person name="Whitman W."/>
        </authorList>
    </citation>
    <scope>NUCLEOTIDE SEQUENCE [LARGE SCALE GENOMIC DNA]</scope>
    <source>
        <strain evidence="4 5">HKI456</strain>
    </source>
</reference>
<comment type="similarity">
    <text evidence="1">Belongs to the UbiJ family.</text>
</comment>
<keyword evidence="1" id="KW-0963">Cytoplasm</keyword>
<dbReference type="AlphaFoldDB" id="A0A2P5KD10"/>
<keyword evidence="1" id="KW-0831">Ubiquinone biosynthesis</keyword>
<comment type="pathway">
    <text evidence="1">Cofactor biosynthesis; ubiquinone biosynthesis.</text>
</comment>
<dbReference type="EMBL" id="PRDW01000003">
    <property type="protein sequence ID" value="PPB84582.1"/>
    <property type="molecule type" value="Genomic_DNA"/>
</dbReference>
<feature type="coiled-coil region" evidence="2">
    <location>
        <begin position="204"/>
        <end position="231"/>
    </location>
</feature>
<accession>A0A2P5KD10</accession>
<proteinExistence type="inferred from homology"/>
<comment type="caution">
    <text evidence="4">The sequence shown here is derived from an EMBL/GenBank/DDBJ whole genome shotgun (WGS) entry which is preliminary data.</text>
</comment>
<dbReference type="RefSeq" id="WP_104076835.1">
    <property type="nucleotide sequence ID" value="NZ_CP062178.1"/>
</dbReference>
<comment type="subcellular location">
    <subcellularLocation>
        <location evidence="1">Cytoplasm</location>
    </subcellularLocation>
</comment>
<evidence type="ECO:0000313" key="5">
    <source>
        <dbReference type="Proteomes" id="UP000243096"/>
    </source>
</evidence>
<dbReference type="InterPro" id="IPR038989">
    <property type="entry name" value="UbiJ"/>
</dbReference>
<evidence type="ECO:0000313" key="4">
    <source>
        <dbReference type="EMBL" id="PPB84582.1"/>
    </source>
</evidence>
<feature type="region of interest" description="Disordered" evidence="3">
    <location>
        <begin position="58"/>
        <end position="95"/>
    </location>
</feature>
<dbReference type="PANTHER" id="PTHR38693">
    <property type="entry name" value="UBIQUINONE BIOSYNTHESIS PROTEIN UBIJ"/>
    <property type="match status" value="1"/>
</dbReference>
<feature type="region of interest" description="Disordered" evidence="3">
    <location>
        <begin position="231"/>
        <end position="254"/>
    </location>
</feature>
<evidence type="ECO:0000256" key="3">
    <source>
        <dbReference type="SAM" id="MobiDB-lite"/>
    </source>
</evidence>
<keyword evidence="4" id="KW-0830">Ubiquinone</keyword>
<dbReference type="GO" id="GO:0006744">
    <property type="term" value="P:ubiquinone biosynthetic process"/>
    <property type="evidence" value="ECO:0007669"/>
    <property type="project" value="UniProtKB-UniRule"/>
</dbReference>
<name>A0A2P5KD10_9BURK</name>
<dbReference type="Proteomes" id="UP000243096">
    <property type="component" value="Unassembled WGS sequence"/>
</dbReference>
<keyword evidence="5" id="KW-1185">Reference proteome</keyword>